<gene>
    <name evidence="1" type="ORF">ERS852429_04264</name>
    <name evidence="3" type="ORF">GKD67_20725</name>
    <name evidence="4" type="ORF">GKD68_18135</name>
    <name evidence="2" type="ORF">PN599_16590</name>
</gene>
<dbReference type="Proteomes" id="UP000461276">
    <property type="component" value="Unassembled WGS sequence"/>
</dbReference>
<protein>
    <submittedName>
        <fullName evidence="2">6-bladed beta-propeller</fullName>
    </submittedName>
</protein>
<name>A0A173W243_PARDI</name>
<dbReference type="Proteomes" id="UP000432516">
    <property type="component" value="Unassembled WGS sequence"/>
</dbReference>
<dbReference type="EMBL" id="WKMY01000021">
    <property type="protein sequence ID" value="MRY95612.1"/>
    <property type="molecule type" value="Genomic_DNA"/>
</dbReference>
<dbReference type="Pfam" id="PF17170">
    <property type="entry name" value="DUF5128"/>
    <property type="match status" value="1"/>
</dbReference>
<sequence>MKLILTISAMILFLITGCESGKQPANDFLTVDITANYPKKELILQDFLDVEYIPLETNEEFITSASMQAIGKNLIILRNKNGQDGDIFIFDRTGKGQRKINRSGQGSQEYTNIGSIALDEEKGELFINNYYSSQFIVYDLSGNFKRTLKYDKDFNFNSGKTYNFDQDNLICYDEIGNYINLRKSAFWLLSKQDGSIVKEIELPYEHKISPFLSKGGWAAGPRNTELISQNGSWVLVEPSTDTIYSYSQDHSIKPFIVRTPPIRSMAPEVFLYPSILTDRYYFMQTTKKQWDFEKETGFPRTDLVYDKQEDAIFECVVYNNDFVDQTPVNMWYEHGILKIINNDGIAFIKKLEANELVEAYEKGKLKGRLNEIAAGLNEESNPVIMVAKYKE</sequence>
<dbReference type="Proteomes" id="UP001210126">
    <property type="component" value="Unassembled WGS sequence"/>
</dbReference>
<dbReference type="EMBL" id="WKNE01000019">
    <property type="protein sequence ID" value="MRZ56624.1"/>
    <property type="molecule type" value="Genomic_DNA"/>
</dbReference>
<dbReference type="Gene3D" id="2.120.10.30">
    <property type="entry name" value="TolB, C-terminal domain"/>
    <property type="match status" value="1"/>
</dbReference>
<evidence type="ECO:0000313" key="5">
    <source>
        <dbReference type="Proteomes" id="UP000095591"/>
    </source>
</evidence>
<evidence type="ECO:0000313" key="6">
    <source>
        <dbReference type="Proteomes" id="UP000432516"/>
    </source>
</evidence>
<evidence type="ECO:0000313" key="2">
    <source>
        <dbReference type="EMBL" id="MDB9006613.1"/>
    </source>
</evidence>
<dbReference type="EMBL" id="JAQMPJ010000018">
    <property type="protein sequence ID" value="MDB9006613.1"/>
    <property type="molecule type" value="Genomic_DNA"/>
</dbReference>
<dbReference type="InterPro" id="IPR011042">
    <property type="entry name" value="6-blade_b-propeller_TolB-like"/>
</dbReference>
<evidence type="ECO:0000313" key="3">
    <source>
        <dbReference type="EMBL" id="MRY95612.1"/>
    </source>
</evidence>
<reference evidence="1 5" key="1">
    <citation type="submission" date="2015-09" db="EMBL/GenBank/DDBJ databases">
        <authorList>
            <consortium name="Pathogen Informatics"/>
        </authorList>
    </citation>
    <scope>NUCLEOTIDE SEQUENCE [LARGE SCALE GENOMIC DNA]</scope>
    <source>
        <strain evidence="1 5">2789STDY5608872</strain>
    </source>
</reference>
<proteinExistence type="predicted"/>
<dbReference type="AlphaFoldDB" id="A0A173W243"/>
<organism evidence="1 5">
    <name type="scientific">Parabacteroides distasonis</name>
    <dbReference type="NCBI Taxonomy" id="823"/>
    <lineage>
        <taxon>Bacteria</taxon>
        <taxon>Pseudomonadati</taxon>
        <taxon>Bacteroidota</taxon>
        <taxon>Bacteroidia</taxon>
        <taxon>Bacteroidales</taxon>
        <taxon>Tannerellaceae</taxon>
        <taxon>Parabacteroides</taxon>
    </lineage>
</organism>
<evidence type="ECO:0000313" key="7">
    <source>
        <dbReference type="Proteomes" id="UP000461276"/>
    </source>
</evidence>
<evidence type="ECO:0000313" key="4">
    <source>
        <dbReference type="EMBL" id="MRZ56624.1"/>
    </source>
</evidence>
<reference evidence="2" key="3">
    <citation type="submission" date="2023-01" db="EMBL/GenBank/DDBJ databases">
        <title>Human gut microbiome strain richness.</title>
        <authorList>
            <person name="Chen-Liaw A."/>
        </authorList>
    </citation>
    <scope>NUCLEOTIDE SEQUENCE</scope>
    <source>
        <strain evidence="2">RTP21484st1_E5_RTP21484_190118</strain>
    </source>
</reference>
<reference evidence="6 7" key="2">
    <citation type="journal article" date="2019" name="Nat. Med.">
        <title>A library of human gut bacterial isolates paired with longitudinal multiomics data enables mechanistic microbiome research.</title>
        <authorList>
            <person name="Poyet M."/>
            <person name="Groussin M."/>
            <person name="Gibbons S.M."/>
            <person name="Avila-Pacheco J."/>
            <person name="Jiang X."/>
            <person name="Kearney S.M."/>
            <person name="Perrotta A.R."/>
            <person name="Berdy B."/>
            <person name="Zhao S."/>
            <person name="Lieberman T.D."/>
            <person name="Swanson P.K."/>
            <person name="Smith M."/>
            <person name="Roesemann S."/>
            <person name="Alexander J.E."/>
            <person name="Rich S.A."/>
            <person name="Livny J."/>
            <person name="Vlamakis H."/>
            <person name="Clish C."/>
            <person name="Bullock K."/>
            <person name="Deik A."/>
            <person name="Scott J."/>
            <person name="Pierce K.A."/>
            <person name="Xavier R.J."/>
            <person name="Alm E.J."/>
        </authorList>
    </citation>
    <scope>NUCLEOTIDE SEQUENCE [LARGE SCALE GENOMIC DNA]</scope>
    <source>
        <strain evidence="4 6">BIOML-A2</strain>
        <strain evidence="3 7">BIOML-A9</strain>
    </source>
</reference>
<accession>A0A173W243</accession>
<evidence type="ECO:0000313" key="1">
    <source>
        <dbReference type="EMBL" id="CUN33100.1"/>
    </source>
</evidence>
<dbReference type="SUPFAM" id="SSF50969">
    <property type="entry name" value="YVTN repeat-like/Quinoprotein amine dehydrogenase"/>
    <property type="match status" value="1"/>
</dbReference>
<dbReference type="PROSITE" id="PS51257">
    <property type="entry name" value="PROKAR_LIPOPROTEIN"/>
    <property type="match status" value="1"/>
</dbReference>
<dbReference type="InterPro" id="IPR011044">
    <property type="entry name" value="Quino_amine_DH_bsu"/>
</dbReference>
<dbReference type="RefSeq" id="WP_009016496.1">
    <property type="nucleotide sequence ID" value="NZ_CACRUW010000035.1"/>
</dbReference>
<dbReference type="Proteomes" id="UP000095591">
    <property type="component" value="Unassembled WGS sequence"/>
</dbReference>
<dbReference type="EMBL" id="CYXP01000014">
    <property type="protein sequence ID" value="CUN33100.1"/>
    <property type="molecule type" value="Genomic_DNA"/>
</dbReference>